<keyword evidence="1" id="KW-0812">Transmembrane</keyword>
<keyword evidence="4" id="KW-1185">Reference proteome</keyword>
<feature type="domain" description="AB hydrolase-1" evidence="2">
    <location>
        <begin position="166"/>
        <end position="220"/>
    </location>
</feature>
<protein>
    <submittedName>
        <fullName evidence="3">PGAP1 family protein</fullName>
    </submittedName>
</protein>
<proteinExistence type="predicted"/>
<reference evidence="3 4" key="1">
    <citation type="submission" date="2013-04" db="EMBL/GenBank/DDBJ databases">
        <title>Oceanococcus atlanticus 22II-S10r2 Genome Sequencing.</title>
        <authorList>
            <person name="Lai Q."/>
            <person name="Li G."/>
            <person name="Shao Z."/>
        </authorList>
    </citation>
    <scope>NUCLEOTIDE SEQUENCE [LARGE SCALE GENOMIC DNA]</scope>
    <source>
        <strain evidence="3 4">22II-S10r2</strain>
    </source>
</reference>
<comment type="caution">
    <text evidence="3">The sequence shown here is derived from an EMBL/GenBank/DDBJ whole genome shotgun (WGS) entry which is preliminary data.</text>
</comment>
<dbReference type="PANTHER" id="PTHR37946">
    <property type="entry name" value="SLL1969 PROTEIN"/>
    <property type="match status" value="1"/>
</dbReference>
<dbReference type="AlphaFoldDB" id="A0A1Y1SA58"/>
<feature type="transmembrane region" description="Helical" evidence="1">
    <location>
        <begin position="12"/>
        <end position="32"/>
    </location>
</feature>
<dbReference type="PANTHER" id="PTHR37946:SF1">
    <property type="entry name" value="SLL1969 PROTEIN"/>
    <property type="match status" value="1"/>
</dbReference>
<dbReference type="RefSeq" id="WP_083563342.1">
    <property type="nucleotide sequence ID" value="NZ_AQQV01000005.1"/>
</dbReference>
<dbReference type="SUPFAM" id="SSF53474">
    <property type="entry name" value="alpha/beta-Hydrolases"/>
    <property type="match status" value="1"/>
</dbReference>
<dbReference type="OrthoDB" id="869379at2"/>
<organism evidence="3 4">
    <name type="scientific">Oceanococcus atlanticus</name>
    <dbReference type="NCBI Taxonomy" id="1317117"/>
    <lineage>
        <taxon>Bacteria</taxon>
        <taxon>Pseudomonadati</taxon>
        <taxon>Pseudomonadota</taxon>
        <taxon>Gammaproteobacteria</taxon>
        <taxon>Chromatiales</taxon>
        <taxon>Oceanococcaceae</taxon>
        <taxon>Oceanococcus</taxon>
    </lineage>
</organism>
<dbReference type="Gene3D" id="3.40.50.1820">
    <property type="entry name" value="alpha/beta hydrolase"/>
    <property type="match status" value="1"/>
</dbReference>
<name>A0A1Y1SA58_9GAMM</name>
<keyword evidence="1" id="KW-0472">Membrane</keyword>
<dbReference type="InterPro" id="IPR029058">
    <property type="entry name" value="AB_hydrolase_fold"/>
</dbReference>
<evidence type="ECO:0000259" key="2">
    <source>
        <dbReference type="Pfam" id="PF00561"/>
    </source>
</evidence>
<dbReference type="Proteomes" id="UP000192342">
    <property type="component" value="Unassembled WGS sequence"/>
</dbReference>
<dbReference type="InterPro" id="IPR000073">
    <property type="entry name" value="AB_hydrolase_1"/>
</dbReference>
<evidence type="ECO:0000313" key="4">
    <source>
        <dbReference type="Proteomes" id="UP000192342"/>
    </source>
</evidence>
<keyword evidence="1" id="KW-1133">Transmembrane helix</keyword>
<dbReference type="STRING" id="1317117.ATO7_15462"/>
<sequence>MHQSMGVHARAFFIAMCVELGLYAVYLLWGLSGGRDVLPMLGRIALIFIGIRALLVAANFVQTWLARSPAAPQHRLNLFTAARLFCNELYAAIRTYPFYFALEAWLVPNAPPADLPHRGPPIVLVPGFLCNRGYYGAFRRFLRQHGYGNVWAVTLQPVFGSIDDNAHALDRHIEQICAATGADKVVVIGHSMGGVVIRAYLDKFGGARRVARAISLGSPFGGTVLAKGPSGLGENLRQMSLGSDWLKELSAFEDQPCPVPFTAIWSPHDSIVAPQLGSRVSDAYGQSIALPGVGHMEMVVSRPVMREVLAVLDNSCG</sequence>
<accession>A0A1Y1SA58</accession>
<evidence type="ECO:0000313" key="3">
    <source>
        <dbReference type="EMBL" id="ORE85194.1"/>
    </source>
</evidence>
<feature type="transmembrane region" description="Helical" evidence="1">
    <location>
        <begin position="44"/>
        <end position="65"/>
    </location>
</feature>
<dbReference type="Pfam" id="PF00561">
    <property type="entry name" value="Abhydrolase_1"/>
    <property type="match status" value="1"/>
</dbReference>
<evidence type="ECO:0000256" key="1">
    <source>
        <dbReference type="SAM" id="Phobius"/>
    </source>
</evidence>
<gene>
    <name evidence="3" type="ORF">ATO7_15462</name>
</gene>
<dbReference type="EMBL" id="AQQV01000005">
    <property type="protein sequence ID" value="ORE85194.1"/>
    <property type="molecule type" value="Genomic_DNA"/>
</dbReference>